<dbReference type="PANTHER" id="PTHR44688">
    <property type="entry name" value="DNA-BINDING TRANSCRIPTIONAL ACTIVATOR DEVR_DOSR"/>
    <property type="match status" value="1"/>
</dbReference>
<sequence>MFNRDNYPFAVRIQWSGRCDAAATQAQWAKPLVHLVDDDDDDRAGTEALVQSHGYRLRCWPSTASFLAELDDVEAGCVLADLCRPEFDGLAALRRLTELPCALPTIILTRRNDARCATAAMKAGALDFLEKPADAAALRSAIEIGGQYLARWRQQVVAVHEARGLIDALTPRESDVLTRLIAGSSNKAIAHDLAISARTVEIHRAKLMAKLNARSLAELIRVAFTAGFPDT</sequence>
<keyword evidence="8" id="KW-1185">Reference proteome</keyword>
<proteinExistence type="predicted"/>
<dbReference type="InterPro" id="IPR016032">
    <property type="entry name" value="Sig_transdc_resp-reg_C-effctor"/>
</dbReference>
<reference evidence="7 8" key="1">
    <citation type="submission" date="2023-07" db="EMBL/GenBank/DDBJ databases">
        <authorList>
            <person name="Kim M.K."/>
        </authorList>
    </citation>
    <scope>NUCLEOTIDE SEQUENCE [LARGE SCALE GENOMIC DNA]</scope>
    <source>
        <strain evidence="7 8">KR1UV-12</strain>
    </source>
</reference>
<evidence type="ECO:0000313" key="8">
    <source>
        <dbReference type="Proteomes" id="UP001230685"/>
    </source>
</evidence>
<accession>A0ABT9EKD4</accession>
<protein>
    <submittedName>
        <fullName evidence="7">LuxR C-terminal-related transcriptional regulator</fullName>
    </submittedName>
</protein>
<feature type="domain" description="HTH luxR-type" evidence="5">
    <location>
        <begin position="162"/>
        <end position="227"/>
    </location>
</feature>
<dbReference type="PROSITE" id="PS50110">
    <property type="entry name" value="RESPONSE_REGULATORY"/>
    <property type="match status" value="1"/>
</dbReference>
<dbReference type="PRINTS" id="PR00038">
    <property type="entry name" value="HTHLUXR"/>
</dbReference>
<feature type="domain" description="Response regulatory" evidence="6">
    <location>
        <begin position="32"/>
        <end position="146"/>
    </location>
</feature>
<dbReference type="PANTHER" id="PTHR44688:SF16">
    <property type="entry name" value="DNA-BINDING TRANSCRIPTIONAL ACTIVATOR DEVR_DOSR"/>
    <property type="match status" value="1"/>
</dbReference>
<dbReference type="InterPro" id="IPR011006">
    <property type="entry name" value="CheY-like_superfamily"/>
</dbReference>
<evidence type="ECO:0000256" key="4">
    <source>
        <dbReference type="PROSITE-ProRule" id="PRU00169"/>
    </source>
</evidence>
<dbReference type="SUPFAM" id="SSF46894">
    <property type="entry name" value="C-terminal effector domain of the bipartite response regulators"/>
    <property type="match status" value="1"/>
</dbReference>
<keyword evidence="4" id="KW-0597">Phosphoprotein</keyword>
<evidence type="ECO:0000256" key="2">
    <source>
        <dbReference type="ARBA" id="ARBA00023125"/>
    </source>
</evidence>
<dbReference type="InterPro" id="IPR000792">
    <property type="entry name" value="Tscrpt_reg_LuxR_C"/>
</dbReference>
<evidence type="ECO:0000259" key="5">
    <source>
        <dbReference type="PROSITE" id="PS50043"/>
    </source>
</evidence>
<keyword evidence="3" id="KW-0804">Transcription</keyword>
<comment type="caution">
    <text evidence="7">The sequence shown here is derived from an EMBL/GenBank/DDBJ whole genome shotgun (WGS) entry which is preliminary data.</text>
</comment>
<dbReference type="Pfam" id="PF00196">
    <property type="entry name" value="GerE"/>
    <property type="match status" value="1"/>
</dbReference>
<dbReference type="Gene3D" id="1.10.10.10">
    <property type="entry name" value="Winged helix-like DNA-binding domain superfamily/Winged helix DNA-binding domain"/>
    <property type="match status" value="1"/>
</dbReference>
<dbReference type="SMART" id="SM00448">
    <property type="entry name" value="REC"/>
    <property type="match status" value="1"/>
</dbReference>
<dbReference type="PROSITE" id="PS50043">
    <property type="entry name" value="HTH_LUXR_2"/>
    <property type="match status" value="1"/>
</dbReference>
<dbReference type="InterPro" id="IPR001789">
    <property type="entry name" value="Sig_transdc_resp-reg_receiver"/>
</dbReference>
<evidence type="ECO:0000256" key="1">
    <source>
        <dbReference type="ARBA" id="ARBA00023015"/>
    </source>
</evidence>
<dbReference type="InterPro" id="IPR036388">
    <property type="entry name" value="WH-like_DNA-bd_sf"/>
</dbReference>
<dbReference type="Gene3D" id="3.40.50.2300">
    <property type="match status" value="1"/>
</dbReference>
<evidence type="ECO:0000313" key="7">
    <source>
        <dbReference type="EMBL" id="MDP1027256.1"/>
    </source>
</evidence>
<evidence type="ECO:0000259" key="6">
    <source>
        <dbReference type="PROSITE" id="PS50110"/>
    </source>
</evidence>
<dbReference type="SUPFAM" id="SSF52172">
    <property type="entry name" value="CheY-like"/>
    <property type="match status" value="1"/>
</dbReference>
<dbReference type="EMBL" id="JAUUDS010000003">
    <property type="protein sequence ID" value="MDP1027256.1"/>
    <property type="molecule type" value="Genomic_DNA"/>
</dbReference>
<dbReference type="Pfam" id="PF00072">
    <property type="entry name" value="Response_reg"/>
    <property type="match status" value="1"/>
</dbReference>
<dbReference type="SMART" id="SM00421">
    <property type="entry name" value="HTH_LUXR"/>
    <property type="match status" value="1"/>
</dbReference>
<name>A0ABT9EKD4_9SPHN</name>
<dbReference type="Proteomes" id="UP001230685">
    <property type="component" value="Unassembled WGS sequence"/>
</dbReference>
<organism evidence="7 8">
    <name type="scientific">Sphingomonas aurea</name>
    <dbReference type="NCBI Taxonomy" id="3063994"/>
    <lineage>
        <taxon>Bacteria</taxon>
        <taxon>Pseudomonadati</taxon>
        <taxon>Pseudomonadota</taxon>
        <taxon>Alphaproteobacteria</taxon>
        <taxon>Sphingomonadales</taxon>
        <taxon>Sphingomonadaceae</taxon>
        <taxon>Sphingomonas</taxon>
    </lineage>
</organism>
<dbReference type="RefSeq" id="WP_305172968.1">
    <property type="nucleotide sequence ID" value="NZ_JAUUDS010000003.1"/>
</dbReference>
<dbReference type="CDD" id="cd06170">
    <property type="entry name" value="LuxR_C_like"/>
    <property type="match status" value="1"/>
</dbReference>
<feature type="modified residue" description="4-aspartylphosphate" evidence="4">
    <location>
        <position position="81"/>
    </location>
</feature>
<keyword evidence="2" id="KW-0238">DNA-binding</keyword>
<gene>
    <name evidence="7" type="ORF">Q5H91_08535</name>
</gene>
<keyword evidence="1" id="KW-0805">Transcription regulation</keyword>
<evidence type="ECO:0000256" key="3">
    <source>
        <dbReference type="ARBA" id="ARBA00023163"/>
    </source>
</evidence>